<reference evidence="3 4" key="1">
    <citation type="journal article" date="2023" name="Sci. Data">
        <title>Genome assembly of the Korean intertidal mud-creeper Batillaria attramentaria.</title>
        <authorList>
            <person name="Patra A.K."/>
            <person name="Ho P.T."/>
            <person name="Jun S."/>
            <person name="Lee S.J."/>
            <person name="Kim Y."/>
            <person name="Won Y.J."/>
        </authorList>
    </citation>
    <scope>NUCLEOTIDE SEQUENCE [LARGE SCALE GENOMIC DNA]</scope>
    <source>
        <strain evidence="3">Wonlab-2016</strain>
    </source>
</reference>
<evidence type="ECO:0008006" key="5">
    <source>
        <dbReference type="Google" id="ProtNLM"/>
    </source>
</evidence>
<feature type="compositionally biased region" description="Basic and acidic residues" evidence="1">
    <location>
        <begin position="35"/>
        <end position="46"/>
    </location>
</feature>
<protein>
    <recommendedName>
        <fullName evidence="5">Secreted protein</fullName>
    </recommendedName>
</protein>
<sequence>MRATKKAIIFFNTIVELTQLLAFVFAFLFTRTEKNREREGNTDKAKGTCSTEVNDPLKLNPSPQNRSRPNSGTRLVYTKSWLYHVLAGLPTKGGLAFTA</sequence>
<evidence type="ECO:0000313" key="4">
    <source>
        <dbReference type="Proteomes" id="UP001519460"/>
    </source>
</evidence>
<accession>A0ABD0M819</accession>
<keyword evidence="4" id="KW-1185">Reference proteome</keyword>
<feature type="compositionally biased region" description="Polar residues" evidence="1">
    <location>
        <begin position="61"/>
        <end position="72"/>
    </location>
</feature>
<evidence type="ECO:0000313" key="3">
    <source>
        <dbReference type="EMBL" id="KAK7507516.1"/>
    </source>
</evidence>
<keyword evidence="2" id="KW-0472">Membrane</keyword>
<gene>
    <name evidence="3" type="ORF">BaRGS_00001451</name>
</gene>
<proteinExistence type="predicted"/>
<evidence type="ECO:0000256" key="1">
    <source>
        <dbReference type="SAM" id="MobiDB-lite"/>
    </source>
</evidence>
<dbReference type="AlphaFoldDB" id="A0ABD0M819"/>
<dbReference type="EMBL" id="JACVVK020000004">
    <property type="protein sequence ID" value="KAK7507516.1"/>
    <property type="molecule type" value="Genomic_DNA"/>
</dbReference>
<organism evidence="3 4">
    <name type="scientific">Batillaria attramentaria</name>
    <dbReference type="NCBI Taxonomy" id="370345"/>
    <lineage>
        <taxon>Eukaryota</taxon>
        <taxon>Metazoa</taxon>
        <taxon>Spiralia</taxon>
        <taxon>Lophotrochozoa</taxon>
        <taxon>Mollusca</taxon>
        <taxon>Gastropoda</taxon>
        <taxon>Caenogastropoda</taxon>
        <taxon>Sorbeoconcha</taxon>
        <taxon>Cerithioidea</taxon>
        <taxon>Batillariidae</taxon>
        <taxon>Batillaria</taxon>
    </lineage>
</organism>
<evidence type="ECO:0000256" key="2">
    <source>
        <dbReference type="SAM" id="Phobius"/>
    </source>
</evidence>
<keyword evidence="2" id="KW-1133">Transmembrane helix</keyword>
<name>A0ABD0M819_9CAEN</name>
<feature type="transmembrane region" description="Helical" evidence="2">
    <location>
        <begin position="7"/>
        <end position="29"/>
    </location>
</feature>
<keyword evidence="2" id="KW-0812">Transmembrane</keyword>
<feature type="region of interest" description="Disordered" evidence="1">
    <location>
        <begin position="35"/>
        <end position="72"/>
    </location>
</feature>
<dbReference type="Proteomes" id="UP001519460">
    <property type="component" value="Unassembled WGS sequence"/>
</dbReference>
<comment type="caution">
    <text evidence="3">The sequence shown here is derived from an EMBL/GenBank/DDBJ whole genome shotgun (WGS) entry which is preliminary data.</text>
</comment>